<protein>
    <submittedName>
        <fullName evidence="5">Uncharacterized protein</fullName>
    </submittedName>
</protein>
<dbReference type="AlphaFoldDB" id="A0A8H7PXM7"/>
<dbReference type="InterPro" id="IPR002685">
    <property type="entry name" value="Glyco_trans_15"/>
</dbReference>
<dbReference type="OrthoDB" id="439943at2759"/>
<proteinExistence type="inferred from homology"/>
<feature type="compositionally biased region" description="Basic and acidic residues" evidence="4">
    <location>
        <begin position="24"/>
        <end position="34"/>
    </location>
</feature>
<name>A0A8H7PXM7_MORIS</name>
<dbReference type="GO" id="GO:0000026">
    <property type="term" value="F:alpha-1,2-mannosyltransferase activity"/>
    <property type="evidence" value="ECO:0007669"/>
    <property type="project" value="TreeGrafter"/>
</dbReference>
<dbReference type="GO" id="GO:0005794">
    <property type="term" value="C:Golgi apparatus"/>
    <property type="evidence" value="ECO:0007669"/>
    <property type="project" value="TreeGrafter"/>
</dbReference>
<evidence type="ECO:0000256" key="3">
    <source>
        <dbReference type="PIRSR" id="PIRSR018153-1"/>
    </source>
</evidence>
<keyword evidence="6" id="KW-1185">Reference proteome</keyword>
<evidence type="ECO:0000256" key="1">
    <source>
        <dbReference type="ARBA" id="ARBA00007677"/>
    </source>
</evidence>
<keyword evidence="2" id="KW-0808">Transferase</keyword>
<evidence type="ECO:0000313" key="5">
    <source>
        <dbReference type="EMBL" id="KAG2182006.1"/>
    </source>
</evidence>
<evidence type="ECO:0000313" key="6">
    <source>
        <dbReference type="Proteomes" id="UP000654370"/>
    </source>
</evidence>
<gene>
    <name evidence="5" type="ORF">INT43_006932</name>
</gene>
<dbReference type="FunFam" id="3.90.550.10:FF:000051">
    <property type="entry name" value="Alpha-1,2-mannosyltransferase (Ktr4)"/>
    <property type="match status" value="1"/>
</dbReference>
<comment type="similarity">
    <text evidence="1">Belongs to the glycosyltransferase 15 family.</text>
</comment>
<feature type="active site" description="Nucleophile" evidence="3">
    <location>
        <position position="261"/>
    </location>
</feature>
<dbReference type="PANTHER" id="PTHR31121:SF6">
    <property type="entry name" value="ALPHA-1,2 MANNOSYLTRANSFERASE KTR1"/>
    <property type="match status" value="1"/>
</dbReference>
<dbReference type="SUPFAM" id="SSF53448">
    <property type="entry name" value="Nucleotide-diphospho-sugar transferases"/>
    <property type="match status" value="1"/>
</dbReference>
<evidence type="ECO:0000256" key="4">
    <source>
        <dbReference type="SAM" id="MobiDB-lite"/>
    </source>
</evidence>
<evidence type="ECO:0000256" key="2">
    <source>
        <dbReference type="ARBA" id="ARBA00022679"/>
    </source>
</evidence>
<feature type="region of interest" description="Disordered" evidence="4">
    <location>
        <begin position="1"/>
        <end position="42"/>
    </location>
</feature>
<dbReference type="GO" id="GO:0016020">
    <property type="term" value="C:membrane"/>
    <property type="evidence" value="ECO:0007669"/>
    <property type="project" value="InterPro"/>
</dbReference>
<dbReference type="PIRSF" id="PIRSF018153">
    <property type="entry name" value="Glyco_trans_15"/>
    <property type="match status" value="1"/>
</dbReference>
<dbReference type="InterPro" id="IPR029044">
    <property type="entry name" value="Nucleotide-diphossugar_trans"/>
</dbReference>
<accession>A0A8H7PXM7</accession>
<organism evidence="5 6">
    <name type="scientific">Mortierella isabellina</name>
    <name type="common">Filamentous fungus</name>
    <name type="synonym">Umbelopsis isabellina</name>
    <dbReference type="NCBI Taxonomy" id="91625"/>
    <lineage>
        <taxon>Eukaryota</taxon>
        <taxon>Fungi</taxon>
        <taxon>Fungi incertae sedis</taxon>
        <taxon>Mucoromycota</taxon>
        <taxon>Mucoromycotina</taxon>
        <taxon>Umbelopsidomycetes</taxon>
        <taxon>Umbelopsidales</taxon>
        <taxon>Umbelopsidaceae</taxon>
        <taxon>Umbelopsis</taxon>
    </lineage>
</organism>
<dbReference type="PANTHER" id="PTHR31121">
    <property type="entry name" value="ALPHA-1,2 MANNOSYLTRANSFERASE KTR1"/>
    <property type="match status" value="1"/>
</dbReference>
<dbReference type="Proteomes" id="UP000654370">
    <property type="component" value="Unassembled WGS sequence"/>
</dbReference>
<reference evidence="5" key="1">
    <citation type="submission" date="2020-12" db="EMBL/GenBank/DDBJ databases">
        <title>Metabolic potential, ecology and presence of endohyphal bacteria is reflected in genomic diversity of Mucoromycotina.</title>
        <authorList>
            <person name="Muszewska A."/>
            <person name="Okrasinska A."/>
            <person name="Steczkiewicz K."/>
            <person name="Drgas O."/>
            <person name="Orlowska M."/>
            <person name="Perlinska-Lenart U."/>
            <person name="Aleksandrzak-Piekarczyk T."/>
            <person name="Szatraj K."/>
            <person name="Zielenkiewicz U."/>
            <person name="Pilsyk S."/>
            <person name="Malc E."/>
            <person name="Mieczkowski P."/>
            <person name="Kruszewska J.S."/>
            <person name="Biernat P."/>
            <person name="Pawlowska J."/>
        </authorList>
    </citation>
    <scope>NUCLEOTIDE SEQUENCE</scope>
    <source>
        <strain evidence="5">WA0000067209</strain>
    </source>
</reference>
<dbReference type="GO" id="GO:0006487">
    <property type="term" value="P:protein N-linked glycosylation"/>
    <property type="evidence" value="ECO:0007669"/>
    <property type="project" value="TreeGrafter"/>
</dbReference>
<dbReference type="Gene3D" id="3.90.550.10">
    <property type="entry name" value="Spore Coat Polysaccharide Biosynthesis Protein SpsA, Chain A"/>
    <property type="match status" value="1"/>
</dbReference>
<dbReference type="EMBL" id="JAEPQZ010000004">
    <property type="protein sequence ID" value="KAG2182006.1"/>
    <property type="molecule type" value="Genomic_DNA"/>
</dbReference>
<feature type="compositionally biased region" description="Basic and acidic residues" evidence="4">
    <location>
        <begin position="7"/>
        <end position="17"/>
    </location>
</feature>
<dbReference type="Pfam" id="PF01793">
    <property type="entry name" value="Glyco_transf_15"/>
    <property type="match status" value="1"/>
</dbReference>
<comment type="caution">
    <text evidence="5">The sequence shown here is derived from an EMBL/GenBank/DDBJ whole genome shotgun (WGS) entry which is preliminary data.</text>
</comment>
<dbReference type="GO" id="GO:0000032">
    <property type="term" value="P:cell wall mannoprotein biosynthetic process"/>
    <property type="evidence" value="ECO:0007669"/>
    <property type="project" value="TreeGrafter"/>
</dbReference>
<sequence>MSAFRETASRRQEDKRRSSQSADTMRDGHKKDGNIHNVPHTVDQQERVKAAFVVLVRNRELDDLRSSMSHMETTFNWKYNYPWIFLNEEPFTQEFINLTRSMTKAEVSYGLVPKEHWSYPEWINQTHAKQQRKEMARKGIIYGGSESYRHMCRYQSGFFYMHPLLDDLEYYWRVEPDVKFMCDIDYDPFAYMKTHKKKYGFTISLREFKETVESLWSVTRVWMDANKELVVPSDHPGNLMKFISEDGGSTYNMCHFWSNFEIASVRFLRSDAYQSYFRHLDEAGGFFYERFTSSMIWDTVMVPSNTVQRHRIGLRMASVIAILEQILT</sequence>